<name>A0AA52EKI8_9PROT</name>
<keyword evidence="3" id="KW-1185">Reference proteome</keyword>
<dbReference type="RefSeq" id="WP_310799554.1">
    <property type="nucleotide sequence ID" value="NZ_CP123872.1"/>
</dbReference>
<organism evidence="2 3">
    <name type="scientific">Temperatibacter marinus</name>
    <dbReference type="NCBI Taxonomy" id="1456591"/>
    <lineage>
        <taxon>Bacteria</taxon>
        <taxon>Pseudomonadati</taxon>
        <taxon>Pseudomonadota</taxon>
        <taxon>Alphaproteobacteria</taxon>
        <taxon>Kordiimonadales</taxon>
        <taxon>Temperatibacteraceae</taxon>
        <taxon>Temperatibacter</taxon>
    </lineage>
</organism>
<dbReference type="InterPro" id="IPR007313">
    <property type="entry name" value="FxsA"/>
</dbReference>
<evidence type="ECO:0000313" key="3">
    <source>
        <dbReference type="Proteomes" id="UP001268683"/>
    </source>
</evidence>
<dbReference type="PANTHER" id="PTHR35335">
    <property type="entry name" value="UPF0716 PROTEIN FXSA"/>
    <property type="match status" value="1"/>
</dbReference>
<dbReference type="PANTHER" id="PTHR35335:SF1">
    <property type="entry name" value="UPF0716 PROTEIN FXSA"/>
    <property type="match status" value="1"/>
</dbReference>
<feature type="transmembrane region" description="Helical" evidence="1">
    <location>
        <begin position="72"/>
        <end position="91"/>
    </location>
</feature>
<dbReference type="EMBL" id="CP123872">
    <property type="protein sequence ID" value="WND03701.1"/>
    <property type="molecule type" value="Genomic_DNA"/>
</dbReference>
<feature type="transmembrane region" description="Helical" evidence="1">
    <location>
        <begin position="30"/>
        <end position="51"/>
    </location>
</feature>
<proteinExistence type="predicted"/>
<dbReference type="GO" id="GO:0016020">
    <property type="term" value="C:membrane"/>
    <property type="evidence" value="ECO:0007669"/>
    <property type="project" value="InterPro"/>
</dbReference>
<sequence length="171" mass="18477">MGWIILIILIGTPLLELSLLIDVGGQLGGFNTVALCIMTAFVGLSLVRAQGMGVMKRMQDAMAAGEPFGHELIHGFFLLFAGLLLMFPGFITDSLGGLLLIPFVRSAIGKFGIAQVIIGKRGTFKNEGSHTYRYNNEETTVIDIEGEEVKEATPDYQVISSKDGKNNTDIP</sequence>
<evidence type="ECO:0000313" key="2">
    <source>
        <dbReference type="EMBL" id="WND03701.1"/>
    </source>
</evidence>
<keyword evidence="1" id="KW-0812">Transmembrane</keyword>
<gene>
    <name evidence="2" type="ORF">QGN29_04840</name>
</gene>
<dbReference type="AlphaFoldDB" id="A0AA52EKI8"/>
<dbReference type="Proteomes" id="UP001268683">
    <property type="component" value="Chromosome"/>
</dbReference>
<accession>A0AA52EKI8</accession>
<protein>
    <submittedName>
        <fullName evidence="2">FxsA family protein</fullName>
    </submittedName>
</protein>
<dbReference type="Pfam" id="PF04186">
    <property type="entry name" value="FxsA"/>
    <property type="match status" value="1"/>
</dbReference>
<evidence type="ECO:0000256" key="1">
    <source>
        <dbReference type="SAM" id="Phobius"/>
    </source>
</evidence>
<dbReference type="NCBIfam" id="NF008528">
    <property type="entry name" value="PRK11463.1-2"/>
    <property type="match status" value="1"/>
</dbReference>
<keyword evidence="1" id="KW-1133">Transmembrane helix</keyword>
<dbReference type="KEGG" id="tmk:QGN29_04840"/>
<reference evidence="2" key="1">
    <citation type="submission" date="2023-04" db="EMBL/GenBank/DDBJ databases">
        <title>Complete genome sequence of Temperatibacter marinus.</title>
        <authorList>
            <person name="Rong J.-C."/>
            <person name="Yi M.-L."/>
            <person name="Zhao Q."/>
        </authorList>
    </citation>
    <scope>NUCLEOTIDE SEQUENCE</scope>
    <source>
        <strain evidence="2">NBRC 110045</strain>
    </source>
</reference>
<keyword evidence="1" id="KW-0472">Membrane</keyword>